<protein>
    <submittedName>
        <fullName evidence="2">Uncharacterized protein</fullName>
    </submittedName>
</protein>
<gene>
    <name evidence="2" type="ORF">CWR45_09345</name>
</gene>
<evidence type="ECO:0000256" key="1">
    <source>
        <dbReference type="SAM" id="Phobius"/>
    </source>
</evidence>
<keyword evidence="3" id="KW-1185">Reference proteome</keyword>
<comment type="caution">
    <text evidence="2">The sequence shown here is derived from an EMBL/GenBank/DDBJ whole genome shotgun (WGS) entry which is preliminary data.</text>
</comment>
<keyword evidence="1" id="KW-0472">Membrane</keyword>
<name>A0A3D8PUF3_9BACI</name>
<dbReference type="RefSeq" id="WP_115749616.1">
    <property type="nucleotide sequence ID" value="NZ_PIOD01000009.1"/>
</dbReference>
<accession>A0A3D8PUF3</accession>
<sequence length="278" mass="32109">MDLIEWNTVFTDVLTGVILLGIGAVFGFITGKKKTALTIERKNELYQPLLEELESISYLKNDGLTTKLEAPFLAETIVNDYKYGYRRKLNKKCTSLYSLINQYNSINIVSVAHNIIVDIFENSYEELYGSKIEGISYHSDIDGNEWEEEHLAEPIEFIRRFLSDKSIVSLLNSEGMYDSEVCIDKKNNIFVPIYGQLVSVFYSVLNMEINGVRYQLPPIKKELEMSPAEYMALNDFFKEFNANTETLKKYKLKEEIISNSQDIVQDLKEVIRKIVRNT</sequence>
<evidence type="ECO:0000313" key="2">
    <source>
        <dbReference type="EMBL" id="RDW18789.1"/>
    </source>
</evidence>
<feature type="transmembrane region" description="Helical" evidence="1">
    <location>
        <begin position="13"/>
        <end position="31"/>
    </location>
</feature>
<proteinExistence type="predicted"/>
<organism evidence="2 3">
    <name type="scientific">Oceanobacillus chungangensis</name>
    <dbReference type="NCBI Taxonomy" id="1229152"/>
    <lineage>
        <taxon>Bacteria</taxon>
        <taxon>Bacillati</taxon>
        <taxon>Bacillota</taxon>
        <taxon>Bacilli</taxon>
        <taxon>Bacillales</taxon>
        <taxon>Bacillaceae</taxon>
        <taxon>Oceanobacillus</taxon>
    </lineage>
</organism>
<dbReference type="AlphaFoldDB" id="A0A3D8PUF3"/>
<reference evidence="3" key="1">
    <citation type="submission" date="2017-11" db="EMBL/GenBank/DDBJ databases">
        <authorList>
            <person name="Zhu W."/>
        </authorList>
    </citation>
    <scope>NUCLEOTIDE SEQUENCE [LARGE SCALE GENOMIC DNA]</scope>
    <source>
        <strain evidence="3">CAU 1051</strain>
    </source>
</reference>
<evidence type="ECO:0000313" key="3">
    <source>
        <dbReference type="Proteomes" id="UP000256520"/>
    </source>
</evidence>
<keyword evidence="1" id="KW-1133">Transmembrane helix</keyword>
<dbReference type="OrthoDB" id="2081992at2"/>
<dbReference type="EMBL" id="PIOD01000009">
    <property type="protein sequence ID" value="RDW18789.1"/>
    <property type="molecule type" value="Genomic_DNA"/>
</dbReference>
<keyword evidence="1" id="KW-0812">Transmembrane</keyword>
<dbReference type="Proteomes" id="UP000256520">
    <property type="component" value="Unassembled WGS sequence"/>
</dbReference>